<dbReference type="SUPFAM" id="SSF52540">
    <property type="entry name" value="P-loop containing nucleoside triphosphate hydrolases"/>
    <property type="match status" value="1"/>
</dbReference>
<accession>A0ABT2FD19</accession>
<comment type="caution">
    <text evidence="2">The sequence shown here is derived from an EMBL/GenBank/DDBJ whole genome shotgun (WGS) entry which is preliminary data.</text>
</comment>
<gene>
    <name evidence="2" type="ORF">NXS09_06960</name>
</gene>
<evidence type="ECO:0000313" key="2">
    <source>
        <dbReference type="EMBL" id="MCS4534038.1"/>
    </source>
</evidence>
<keyword evidence="2" id="KW-0067">ATP-binding</keyword>
<name>A0ABT2FD19_9NEIS</name>
<dbReference type="InterPro" id="IPR006935">
    <property type="entry name" value="Helicase/UvrB_N"/>
</dbReference>
<evidence type="ECO:0000313" key="3">
    <source>
        <dbReference type="Proteomes" id="UP001166947"/>
    </source>
</evidence>
<sequence length="1106" mass="127597">MATTFHDHLILNRWLLSLFHHQDLPALKQRLGNSEGVAEDGQTYFFHALTGVLFFNHDTALTETDLRRYDLHIVQHWQQITEQRNRDEGHELQMKYFQYLSLLFSEIYLDWYFNRKAELQTALNQALDAYLQERHAEQLQKYRLNDLNKIAFWNATGSGKTLLMHINILQYLHYFSAGSTQSPDKIIVLTPNDNLSRQHVAELKQSGLEAALFDKNTSGVGRQSALGLHQTPLIEVIDIHKLADKDGDKTVSVEAFNGNNLVLVDEGHRGASGKVWLERRDALVKGGFAFEYSATLGQSAKDVKTVAKQEIELQKNKAKMLFGKKTLNGLDEEQLAQLQLTESDKQKARQTAVFEIYAKAVLFDYSYKFFYGDGYGKESLILNMKDEAYQQYDKQYFTACLLAFYQQLYLFEHGKERLAEWNLEKPLMVFVGNKVADDDSDVLAIVRYLAFFLNEPLQIQRWLKDLLADNAQILDNQGNNIFLQRFLPLSAWMGKESDLYADILQRLFNAPSRQHLHLTHLKKSNGELALSIGSQNKPFGVINIGDAAGFLKTAAEDESFDSSSDDFSDGLFADINHESSKINLLIGSKKFTEGWSSWRVSTMGLLNMGKGEGSQIIQLFGRGVRLKGRNFSLKRSLPEERPHGLHLDKLETLNIFGVNAGYMEQFKKYLKEEGVTPSDEMLTVDFQVQPNLPARKLKTLRLKDGYKDNQKQGFKRSQNVWLYEIPEKWQGKIKPIRALLDCYPRVEALSSDGAQIRRTEYDQREIHTLNSHLFDWFDWDKIYLHLLDYKLKRTWNNLRLDKGRLKTFAEQNDWYTLYIPQSELAVNSFADIEKQQALLMDLLVNYTDQFYNRLKSAYEAQFYESVWVDEKNGSMFDGYHFEIEPSDNGRAYESRLNELKEIIESGRLKEALAWEAPNIEAICFAPHLYYPIMTLQNRDALPLTMKPLAMNENSEIRFVHDLQELHQNGRLPDLTGGKELYLLRNAANKSKGLGFALAGNFYPDFLLWLVDQESDKQWLSFVDPKGLRHMSLEDPKFGLAEEVKKLEKDMKLQDMSLNSFILSVTPQAEVPAFTGISDKTLEDKHILFMDENKIYLKQMFEIILAE</sequence>
<dbReference type="InterPro" id="IPR027417">
    <property type="entry name" value="P-loop_NTPase"/>
</dbReference>
<reference evidence="2" key="1">
    <citation type="submission" date="2022-08" db="EMBL/GenBank/DDBJ databases">
        <authorList>
            <person name="Volokhov D.V."/>
            <person name="Furtak V.A."/>
            <person name="Zagorodnyaya T.A."/>
        </authorList>
    </citation>
    <scope>NUCLEOTIDE SEQUENCE</scope>
    <source>
        <strain evidence="2">CSL10203-ORH2</strain>
    </source>
</reference>
<dbReference type="RefSeq" id="WP_259291831.1">
    <property type="nucleotide sequence ID" value="NZ_JANUXW010000005.1"/>
</dbReference>
<proteinExistence type="predicted"/>
<protein>
    <submittedName>
        <fullName evidence="2">DEAD/DEAH box helicase family protein</fullName>
    </submittedName>
</protein>
<dbReference type="Proteomes" id="UP001166947">
    <property type="component" value="Unassembled WGS sequence"/>
</dbReference>
<keyword evidence="3" id="KW-1185">Reference proteome</keyword>
<dbReference type="GO" id="GO:0004386">
    <property type="term" value="F:helicase activity"/>
    <property type="evidence" value="ECO:0007669"/>
    <property type="project" value="UniProtKB-KW"/>
</dbReference>
<dbReference type="EMBL" id="JANUXW010000005">
    <property type="protein sequence ID" value="MCS4534038.1"/>
    <property type="molecule type" value="Genomic_DNA"/>
</dbReference>
<dbReference type="Pfam" id="PF04851">
    <property type="entry name" value="ResIII"/>
    <property type="match status" value="1"/>
</dbReference>
<reference evidence="2" key="2">
    <citation type="journal article" date="2023" name="Curr. Microbiol.">
        <title>Neisseria montereyensis sp. nov., Isolated from Oropharynx of California Sea Lion (Zalophus californianus): Genomic, Phylogenetic, and Phenotypic Study.</title>
        <authorList>
            <person name="Volokhov D.V."/>
            <person name="Zagorodnyaya T.A."/>
            <person name="Furtak V.A."/>
            <person name="Nattanmai G."/>
            <person name="Randall L."/>
            <person name="Jose S."/>
            <person name="Gao Y."/>
            <person name="Gulland F.M."/>
            <person name="Eisenberg T."/>
            <person name="Delmonte P."/>
            <person name="Blom J."/>
            <person name="Mitchell K.K."/>
        </authorList>
    </citation>
    <scope>NUCLEOTIDE SEQUENCE</scope>
    <source>
        <strain evidence="2">CSL10203-ORH2</strain>
    </source>
</reference>
<organism evidence="2 3">
    <name type="scientific">Neisseria montereyensis</name>
    <dbReference type="NCBI Taxonomy" id="2973938"/>
    <lineage>
        <taxon>Bacteria</taxon>
        <taxon>Pseudomonadati</taxon>
        <taxon>Pseudomonadota</taxon>
        <taxon>Betaproteobacteria</taxon>
        <taxon>Neisseriales</taxon>
        <taxon>Neisseriaceae</taxon>
        <taxon>Neisseria</taxon>
    </lineage>
</organism>
<feature type="domain" description="Helicase/UvrB N-terminal" evidence="1">
    <location>
        <begin position="131"/>
        <end position="276"/>
    </location>
</feature>
<evidence type="ECO:0000259" key="1">
    <source>
        <dbReference type="Pfam" id="PF04851"/>
    </source>
</evidence>
<dbReference type="Gene3D" id="3.40.50.300">
    <property type="entry name" value="P-loop containing nucleotide triphosphate hydrolases"/>
    <property type="match status" value="1"/>
</dbReference>
<keyword evidence="2" id="KW-0378">Hydrolase</keyword>
<keyword evidence="2" id="KW-0547">Nucleotide-binding</keyword>
<keyword evidence="2" id="KW-0347">Helicase</keyword>